<keyword evidence="3 6" id="KW-0812">Transmembrane</keyword>
<evidence type="ECO:0000313" key="8">
    <source>
        <dbReference type="Proteomes" id="UP000075666"/>
    </source>
</evidence>
<dbReference type="GO" id="GO:0005886">
    <property type="term" value="C:plasma membrane"/>
    <property type="evidence" value="ECO:0007669"/>
    <property type="project" value="UniProtKB-SubCell"/>
</dbReference>
<gene>
    <name evidence="7" type="ORF">B4102_3801</name>
</gene>
<accession>A0A150KN74</accession>
<keyword evidence="4 6" id="KW-1133">Transmembrane helix</keyword>
<sequence>MHNINYHGDEFVPEVLLALPFIGVFILYIFAVVVSNRRHKKWSLYRTTSWIFGVICVLIAVIGPLADRSHVDFSAHMLGHLLLGMLAPLFMVLAAPMTLILRTLNVRTARKLSRLLRSRLVSVFNNPIITSVLNIGGLWLLYTTNLYNLMHENIFVHVFVHLHVFIAGYLFTASLIYIDPTPHRVRFVYRAIVFILALAGHGILSKYIYAHPPNGVPQNQAEAGGMLMYYGGDVIDAIIIFIFCFHWYRAIRPKASFSRITGI</sequence>
<evidence type="ECO:0000256" key="4">
    <source>
        <dbReference type="ARBA" id="ARBA00022989"/>
    </source>
</evidence>
<feature type="transmembrane region" description="Helical" evidence="6">
    <location>
        <begin position="15"/>
        <end position="35"/>
    </location>
</feature>
<dbReference type="Pfam" id="PF09678">
    <property type="entry name" value="Caa3_CtaG"/>
    <property type="match status" value="1"/>
</dbReference>
<feature type="transmembrane region" description="Helical" evidence="6">
    <location>
        <begin position="47"/>
        <end position="66"/>
    </location>
</feature>
<feature type="transmembrane region" description="Helical" evidence="6">
    <location>
        <begin position="78"/>
        <end position="101"/>
    </location>
</feature>
<dbReference type="PATRIC" id="fig|46224.3.peg.919"/>
<comment type="caution">
    <text evidence="7">The sequence shown here is derived from an EMBL/GenBank/DDBJ whole genome shotgun (WGS) entry which is preliminary data.</text>
</comment>
<evidence type="ECO:0000256" key="6">
    <source>
        <dbReference type="SAM" id="Phobius"/>
    </source>
</evidence>
<evidence type="ECO:0000313" key="7">
    <source>
        <dbReference type="EMBL" id="KYC91543.1"/>
    </source>
</evidence>
<evidence type="ECO:0000256" key="1">
    <source>
        <dbReference type="ARBA" id="ARBA00004651"/>
    </source>
</evidence>
<proteinExistence type="predicted"/>
<keyword evidence="5 6" id="KW-0472">Membrane</keyword>
<comment type="subcellular location">
    <subcellularLocation>
        <location evidence="1">Cell membrane</location>
        <topology evidence="1">Multi-pass membrane protein</topology>
    </subcellularLocation>
</comment>
<dbReference type="STRING" id="46224.B4102_3801"/>
<name>A0A150KN74_9BACI</name>
<feature type="transmembrane region" description="Helical" evidence="6">
    <location>
        <begin position="187"/>
        <end position="209"/>
    </location>
</feature>
<reference evidence="7 8" key="1">
    <citation type="submission" date="2016-01" db="EMBL/GenBank/DDBJ databases">
        <title>Genome Sequences of Twelve Sporeforming Bacillus Species Isolated from Foods.</title>
        <authorList>
            <person name="Berendsen E.M."/>
            <person name="Wells-Bennik M.H."/>
            <person name="Krawcyk A.O."/>
            <person name="De Jong A."/>
            <person name="Holsappel S."/>
            <person name="Eijlander R.T."/>
            <person name="Kuipers O.P."/>
        </authorList>
    </citation>
    <scope>NUCLEOTIDE SEQUENCE [LARGE SCALE GENOMIC DNA]</scope>
    <source>
        <strain evidence="7 8">B4102</strain>
    </source>
</reference>
<dbReference type="RefSeq" id="WP_066235388.1">
    <property type="nucleotide sequence ID" value="NZ_LQYN01000120.1"/>
</dbReference>
<organism evidence="7 8">
    <name type="scientific">Heyndrickxia sporothermodurans</name>
    <dbReference type="NCBI Taxonomy" id="46224"/>
    <lineage>
        <taxon>Bacteria</taxon>
        <taxon>Bacillati</taxon>
        <taxon>Bacillota</taxon>
        <taxon>Bacilli</taxon>
        <taxon>Bacillales</taxon>
        <taxon>Bacillaceae</taxon>
        <taxon>Heyndrickxia</taxon>
    </lineage>
</organism>
<evidence type="ECO:0000256" key="3">
    <source>
        <dbReference type="ARBA" id="ARBA00022692"/>
    </source>
</evidence>
<feature type="transmembrane region" description="Helical" evidence="6">
    <location>
        <begin position="122"/>
        <end position="142"/>
    </location>
</feature>
<evidence type="ECO:0000256" key="2">
    <source>
        <dbReference type="ARBA" id="ARBA00022475"/>
    </source>
</evidence>
<protein>
    <recommendedName>
        <fullName evidence="9">Cytochrome c oxidase assembly protein</fullName>
    </recommendedName>
</protein>
<dbReference type="Proteomes" id="UP000075666">
    <property type="component" value="Unassembled WGS sequence"/>
</dbReference>
<feature type="transmembrane region" description="Helical" evidence="6">
    <location>
        <begin position="229"/>
        <end position="248"/>
    </location>
</feature>
<evidence type="ECO:0008006" key="9">
    <source>
        <dbReference type="Google" id="ProtNLM"/>
    </source>
</evidence>
<evidence type="ECO:0000256" key="5">
    <source>
        <dbReference type="ARBA" id="ARBA00023136"/>
    </source>
</evidence>
<keyword evidence="8" id="KW-1185">Reference proteome</keyword>
<dbReference type="OrthoDB" id="5024156at2"/>
<dbReference type="EMBL" id="LQYN01000120">
    <property type="protein sequence ID" value="KYC91543.1"/>
    <property type="molecule type" value="Genomic_DNA"/>
</dbReference>
<dbReference type="AlphaFoldDB" id="A0A150KN74"/>
<keyword evidence="2" id="KW-1003">Cell membrane</keyword>
<feature type="transmembrane region" description="Helical" evidence="6">
    <location>
        <begin position="154"/>
        <end position="178"/>
    </location>
</feature>
<dbReference type="InterPro" id="IPR019108">
    <property type="entry name" value="Caa3_assmbl_CtaG-rel"/>
</dbReference>